<reference evidence="2" key="1">
    <citation type="journal article" date="2019" name="Curr. Biol.">
        <title>Genome Sequence of Striga asiatica Provides Insight into the Evolution of Plant Parasitism.</title>
        <authorList>
            <person name="Yoshida S."/>
            <person name="Kim S."/>
            <person name="Wafula E.K."/>
            <person name="Tanskanen J."/>
            <person name="Kim Y.M."/>
            <person name="Honaas L."/>
            <person name="Yang Z."/>
            <person name="Spallek T."/>
            <person name="Conn C.E."/>
            <person name="Ichihashi Y."/>
            <person name="Cheong K."/>
            <person name="Cui S."/>
            <person name="Der J.P."/>
            <person name="Gundlach H."/>
            <person name="Jiao Y."/>
            <person name="Hori C."/>
            <person name="Ishida J.K."/>
            <person name="Kasahara H."/>
            <person name="Kiba T."/>
            <person name="Kim M.S."/>
            <person name="Koo N."/>
            <person name="Laohavisit A."/>
            <person name="Lee Y.H."/>
            <person name="Lumba S."/>
            <person name="McCourt P."/>
            <person name="Mortimer J.C."/>
            <person name="Mutuku J.M."/>
            <person name="Nomura T."/>
            <person name="Sasaki-Sekimoto Y."/>
            <person name="Seto Y."/>
            <person name="Wang Y."/>
            <person name="Wakatake T."/>
            <person name="Sakakibara H."/>
            <person name="Demura T."/>
            <person name="Yamaguchi S."/>
            <person name="Yoneyama K."/>
            <person name="Manabe R.I."/>
            <person name="Nelson D.C."/>
            <person name="Schulman A.H."/>
            <person name="Timko M.P."/>
            <person name="dePamphilis C.W."/>
            <person name="Choi D."/>
            <person name="Shirasu K."/>
        </authorList>
    </citation>
    <scope>NUCLEOTIDE SEQUENCE [LARGE SCALE GENOMIC DNA]</scope>
    <source>
        <strain evidence="2">cv. UVA1</strain>
    </source>
</reference>
<comment type="caution">
    <text evidence="1">The sequence shown here is derived from an EMBL/GenBank/DDBJ whole genome shotgun (WGS) entry which is preliminary data.</text>
</comment>
<evidence type="ECO:0000313" key="2">
    <source>
        <dbReference type="Proteomes" id="UP000325081"/>
    </source>
</evidence>
<dbReference type="Proteomes" id="UP000325081">
    <property type="component" value="Unassembled WGS sequence"/>
</dbReference>
<evidence type="ECO:0000313" key="1">
    <source>
        <dbReference type="EMBL" id="GER37349.1"/>
    </source>
</evidence>
<keyword evidence="2" id="KW-1185">Reference proteome</keyword>
<dbReference type="AlphaFoldDB" id="A0A5A7PWU6"/>
<dbReference type="EMBL" id="BKCP01005339">
    <property type="protein sequence ID" value="GER37349.1"/>
    <property type="molecule type" value="Genomic_DNA"/>
</dbReference>
<protein>
    <submittedName>
        <fullName evidence="1">Multifunctional CCA protein</fullName>
    </submittedName>
</protein>
<sequence>MVGGGGTAVMGLADPQLPVEFSPSPDGEKGRINFVATHKPSYSVPLTSKQADQTLRIACLTRPYPDSDFANSRRLHSSLGVAGREKNWGGRGEGERGHEGYLKDEGDVGLVGSPPLVCRVDPHNLPLFDGVFDLGLGLYLVGPFTHVGMVRSDGVCLVTVNQCGGMK</sequence>
<organism evidence="1 2">
    <name type="scientific">Striga asiatica</name>
    <name type="common">Asiatic witchweed</name>
    <name type="synonym">Buchnera asiatica</name>
    <dbReference type="NCBI Taxonomy" id="4170"/>
    <lineage>
        <taxon>Eukaryota</taxon>
        <taxon>Viridiplantae</taxon>
        <taxon>Streptophyta</taxon>
        <taxon>Embryophyta</taxon>
        <taxon>Tracheophyta</taxon>
        <taxon>Spermatophyta</taxon>
        <taxon>Magnoliopsida</taxon>
        <taxon>eudicotyledons</taxon>
        <taxon>Gunneridae</taxon>
        <taxon>Pentapetalae</taxon>
        <taxon>asterids</taxon>
        <taxon>lamiids</taxon>
        <taxon>Lamiales</taxon>
        <taxon>Orobanchaceae</taxon>
        <taxon>Buchnereae</taxon>
        <taxon>Striga</taxon>
    </lineage>
</organism>
<proteinExistence type="predicted"/>
<accession>A0A5A7PWU6</accession>
<gene>
    <name evidence="1" type="ORF">STAS_13754</name>
</gene>
<name>A0A5A7PWU6_STRAF</name>